<name>A0A6L8LTY5_9VIBR</name>
<dbReference type="PROSITE" id="PS01358">
    <property type="entry name" value="ZF_RANBP2_1"/>
    <property type="match status" value="1"/>
</dbReference>
<dbReference type="InterPro" id="IPR036443">
    <property type="entry name" value="Znf_RanBP2_sf"/>
</dbReference>
<evidence type="ECO:0000313" key="6">
    <source>
        <dbReference type="Proteomes" id="UP000478571"/>
    </source>
</evidence>
<comment type="caution">
    <text evidence="5">The sequence shown here is derived from an EMBL/GenBank/DDBJ whole genome shotgun (WGS) entry which is preliminary data.</text>
</comment>
<dbReference type="InterPro" id="IPR018551">
    <property type="entry name" value="DUF2007"/>
</dbReference>
<keyword evidence="1" id="KW-0479">Metal-binding</keyword>
<dbReference type="GO" id="GO:0008270">
    <property type="term" value="F:zinc ion binding"/>
    <property type="evidence" value="ECO:0007669"/>
    <property type="project" value="UniProtKB-KW"/>
</dbReference>
<dbReference type="AlphaFoldDB" id="A0A6L8LTY5"/>
<organism evidence="5 6">
    <name type="scientific">Vibrio tetraodonis subsp. pristinus</name>
    <dbReference type="NCBI Taxonomy" id="2695891"/>
    <lineage>
        <taxon>Bacteria</taxon>
        <taxon>Pseudomonadati</taxon>
        <taxon>Pseudomonadota</taxon>
        <taxon>Gammaproteobacteria</taxon>
        <taxon>Vibrionales</taxon>
        <taxon>Vibrionaceae</taxon>
        <taxon>Vibrio</taxon>
    </lineage>
</organism>
<evidence type="ECO:0000256" key="2">
    <source>
        <dbReference type="ARBA" id="ARBA00022771"/>
    </source>
</evidence>
<sequence>MKIFSTANVIEVHIVCELLKSQQIHCQVRGDGIVGLQGELPFDDSTSPCIWLLDISQHEQALSIIEQYEQKTPSDLKWQCTQCGELNEQQFGLCWKCSEINRDESDLYE</sequence>
<feature type="domain" description="RanBP2-type" evidence="4">
    <location>
        <begin position="78"/>
        <end position="97"/>
    </location>
</feature>
<keyword evidence="2" id="KW-0863">Zinc-finger</keyword>
<reference evidence="5 6" key="1">
    <citation type="submission" date="2020-01" db="EMBL/GenBank/DDBJ databases">
        <title>Draft Genome Sequence of Vibrio sp. strain OCN044, Isolated from a Healthy Coral at Palmyra Atoll.</title>
        <authorList>
            <person name="Videau P."/>
            <person name="Loughran R."/>
            <person name="Esquivel A."/>
            <person name="Deadmond M."/>
            <person name="Paddock B.E."/>
            <person name="Saw J.H."/>
            <person name="Ushijima B."/>
        </authorList>
    </citation>
    <scope>NUCLEOTIDE SEQUENCE [LARGE SCALE GENOMIC DNA]</scope>
    <source>
        <strain evidence="5 6">OCN044</strain>
    </source>
</reference>
<evidence type="ECO:0000259" key="4">
    <source>
        <dbReference type="PROSITE" id="PS01358"/>
    </source>
</evidence>
<keyword evidence="3" id="KW-0862">Zinc</keyword>
<dbReference type="EMBL" id="WWEU01000001">
    <property type="protein sequence ID" value="MYM58100.1"/>
    <property type="molecule type" value="Genomic_DNA"/>
</dbReference>
<dbReference type="SUPFAM" id="SSF90209">
    <property type="entry name" value="Ran binding protein zinc finger-like"/>
    <property type="match status" value="1"/>
</dbReference>
<dbReference type="Proteomes" id="UP000478571">
    <property type="component" value="Unassembled WGS sequence"/>
</dbReference>
<accession>A0A6L8LTY5</accession>
<evidence type="ECO:0000313" key="5">
    <source>
        <dbReference type="EMBL" id="MYM58100.1"/>
    </source>
</evidence>
<proteinExistence type="predicted"/>
<keyword evidence="6" id="KW-1185">Reference proteome</keyword>
<dbReference type="Pfam" id="PF09413">
    <property type="entry name" value="DUF2007"/>
    <property type="match status" value="1"/>
</dbReference>
<protein>
    <submittedName>
        <fullName evidence="5">DUF2007 domain-containing protein</fullName>
    </submittedName>
</protein>
<evidence type="ECO:0000256" key="1">
    <source>
        <dbReference type="ARBA" id="ARBA00022723"/>
    </source>
</evidence>
<dbReference type="InterPro" id="IPR001876">
    <property type="entry name" value="Znf_RanBP2"/>
</dbReference>
<evidence type="ECO:0000256" key="3">
    <source>
        <dbReference type="ARBA" id="ARBA00022833"/>
    </source>
</evidence>
<dbReference type="RefSeq" id="WP_160926665.1">
    <property type="nucleotide sequence ID" value="NZ_WWEU01000001.1"/>
</dbReference>
<gene>
    <name evidence="5" type="ORF">GTG28_02590</name>
</gene>